<evidence type="ECO:0000313" key="2">
    <source>
        <dbReference type="Proteomes" id="UP000539313"/>
    </source>
</evidence>
<dbReference type="EMBL" id="JACJII010000001">
    <property type="protein sequence ID" value="MBA9003078.1"/>
    <property type="molecule type" value="Genomic_DNA"/>
</dbReference>
<organism evidence="1 2">
    <name type="scientific">Thermomonospora cellulosilytica</name>
    <dbReference type="NCBI Taxonomy" id="1411118"/>
    <lineage>
        <taxon>Bacteria</taxon>
        <taxon>Bacillati</taxon>
        <taxon>Actinomycetota</taxon>
        <taxon>Actinomycetes</taxon>
        <taxon>Streptosporangiales</taxon>
        <taxon>Thermomonosporaceae</taxon>
        <taxon>Thermomonospora</taxon>
    </lineage>
</organism>
<dbReference type="RefSeq" id="WP_182704951.1">
    <property type="nucleotide sequence ID" value="NZ_JACJII010000001.1"/>
</dbReference>
<dbReference type="AlphaFoldDB" id="A0A7W3MWA0"/>
<gene>
    <name evidence="1" type="ORF">HNR21_001960</name>
</gene>
<sequence length="93" mass="10413">MAVDEAGRWVPAACADPLYAVWLLARREFGNEFPSITIWFGLATRKWWALVPAPGGWWVLDSPHPEDLRMQIRGAMRSWSIFAPSTPGDSVAT</sequence>
<name>A0A7W3MWA0_9ACTN</name>
<comment type="caution">
    <text evidence="1">The sequence shown here is derived from an EMBL/GenBank/DDBJ whole genome shotgun (WGS) entry which is preliminary data.</text>
</comment>
<keyword evidence="2" id="KW-1185">Reference proteome</keyword>
<proteinExistence type="predicted"/>
<dbReference type="Proteomes" id="UP000539313">
    <property type="component" value="Unassembled WGS sequence"/>
</dbReference>
<accession>A0A7W3MWA0</accession>
<protein>
    <submittedName>
        <fullName evidence="1">Uncharacterized protein</fullName>
    </submittedName>
</protein>
<reference evidence="1 2" key="1">
    <citation type="submission" date="2020-08" db="EMBL/GenBank/DDBJ databases">
        <title>Sequencing the genomes of 1000 actinobacteria strains.</title>
        <authorList>
            <person name="Klenk H.-P."/>
        </authorList>
    </citation>
    <scope>NUCLEOTIDE SEQUENCE [LARGE SCALE GENOMIC DNA]</scope>
    <source>
        <strain evidence="1 2">DSM 45823</strain>
    </source>
</reference>
<evidence type="ECO:0000313" key="1">
    <source>
        <dbReference type="EMBL" id="MBA9003078.1"/>
    </source>
</evidence>